<sequence length="239" mass="26882">MSQSIQTLKKPPGYRDPNIPIQIPPKGAPNLPHTFYPYKKKRKSCCRTCCLCFCISLVLSILLFICLGGLFYVLYEPQLPRFNVKSFQLDQFNINESKDGPRLNTKLTVNIEFRNTNKKIKIVYDKISILVNGEGGLNIGEGTTPGFVQGKNNATNVKLVMKGNQLVSEQEAKKRIDEFKSKSLKLSTELRSGIGMILSGLNTGTVGLKVTCGDISLKQIENDVKPKCKVYMFRMLYIY</sequence>
<accession>A0ACC0BJP2</accession>
<evidence type="ECO:0000313" key="1">
    <source>
        <dbReference type="EMBL" id="KAI5672786.1"/>
    </source>
</evidence>
<protein>
    <submittedName>
        <fullName evidence="1">Uncharacterized protein</fullName>
    </submittedName>
</protein>
<evidence type="ECO:0000313" key="2">
    <source>
        <dbReference type="Proteomes" id="UP001060085"/>
    </source>
</evidence>
<keyword evidence="2" id="KW-1185">Reference proteome</keyword>
<name>A0ACC0BJP2_CATRO</name>
<dbReference type="EMBL" id="CM044703">
    <property type="protein sequence ID" value="KAI5672786.1"/>
    <property type="molecule type" value="Genomic_DNA"/>
</dbReference>
<reference evidence="2" key="1">
    <citation type="journal article" date="2023" name="Nat. Plants">
        <title>Single-cell RNA sequencing provides a high-resolution roadmap for understanding the multicellular compartmentation of specialized metabolism.</title>
        <authorList>
            <person name="Sun S."/>
            <person name="Shen X."/>
            <person name="Li Y."/>
            <person name="Li Y."/>
            <person name="Wang S."/>
            <person name="Li R."/>
            <person name="Zhang H."/>
            <person name="Shen G."/>
            <person name="Guo B."/>
            <person name="Wei J."/>
            <person name="Xu J."/>
            <person name="St-Pierre B."/>
            <person name="Chen S."/>
            <person name="Sun C."/>
        </authorList>
    </citation>
    <scope>NUCLEOTIDE SEQUENCE [LARGE SCALE GENOMIC DNA]</scope>
</reference>
<gene>
    <name evidence="1" type="ORF">M9H77_13150</name>
</gene>
<proteinExistence type="predicted"/>
<comment type="caution">
    <text evidence="1">The sequence shown here is derived from an EMBL/GenBank/DDBJ whole genome shotgun (WGS) entry which is preliminary data.</text>
</comment>
<dbReference type="Proteomes" id="UP001060085">
    <property type="component" value="Linkage Group LG03"/>
</dbReference>
<organism evidence="1 2">
    <name type="scientific">Catharanthus roseus</name>
    <name type="common">Madagascar periwinkle</name>
    <name type="synonym">Vinca rosea</name>
    <dbReference type="NCBI Taxonomy" id="4058"/>
    <lineage>
        <taxon>Eukaryota</taxon>
        <taxon>Viridiplantae</taxon>
        <taxon>Streptophyta</taxon>
        <taxon>Embryophyta</taxon>
        <taxon>Tracheophyta</taxon>
        <taxon>Spermatophyta</taxon>
        <taxon>Magnoliopsida</taxon>
        <taxon>eudicotyledons</taxon>
        <taxon>Gunneridae</taxon>
        <taxon>Pentapetalae</taxon>
        <taxon>asterids</taxon>
        <taxon>lamiids</taxon>
        <taxon>Gentianales</taxon>
        <taxon>Apocynaceae</taxon>
        <taxon>Rauvolfioideae</taxon>
        <taxon>Vinceae</taxon>
        <taxon>Catharanthinae</taxon>
        <taxon>Catharanthus</taxon>
    </lineage>
</organism>